<name>A0AAI9YDK4_9PEZI</name>
<organism evidence="2 3">
    <name type="scientific">Colletotrichum cuscutae</name>
    <dbReference type="NCBI Taxonomy" id="1209917"/>
    <lineage>
        <taxon>Eukaryota</taxon>
        <taxon>Fungi</taxon>
        <taxon>Dikarya</taxon>
        <taxon>Ascomycota</taxon>
        <taxon>Pezizomycotina</taxon>
        <taxon>Sordariomycetes</taxon>
        <taxon>Hypocreomycetidae</taxon>
        <taxon>Glomerellales</taxon>
        <taxon>Glomerellaceae</taxon>
        <taxon>Colletotrichum</taxon>
        <taxon>Colletotrichum acutatum species complex</taxon>
    </lineage>
</organism>
<dbReference type="Proteomes" id="UP001239213">
    <property type="component" value="Unassembled WGS sequence"/>
</dbReference>
<comment type="caution">
    <text evidence="2">The sequence shown here is derived from an EMBL/GenBank/DDBJ whole genome shotgun (WGS) entry which is preliminary data.</text>
</comment>
<evidence type="ECO:0000313" key="3">
    <source>
        <dbReference type="Proteomes" id="UP001239213"/>
    </source>
</evidence>
<keyword evidence="3" id="KW-1185">Reference proteome</keyword>
<evidence type="ECO:0000256" key="1">
    <source>
        <dbReference type="SAM" id="Phobius"/>
    </source>
</evidence>
<reference evidence="2" key="1">
    <citation type="submission" date="2016-11" db="EMBL/GenBank/DDBJ databases">
        <title>The genome sequence of Colletotrichum cuscutae.</title>
        <authorList>
            <person name="Baroncelli R."/>
        </authorList>
    </citation>
    <scope>NUCLEOTIDE SEQUENCE</scope>
    <source>
        <strain evidence="2">IMI 304802</strain>
    </source>
</reference>
<protein>
    <submittedName>
        <fullName evidence="2">Uncharacterized protein</fullName>
    </submittedName>
</protein>
<proteinExistence type="predicted"/>
<evidence type="ECO:0000313" key="2">
    <source>
        <dbReference type="EMBL" id="KAK1499298.1"/>
    </source>
</evidence>
<keyword evidence="1" id="KW-0472">Membrane</keyword>
<keyword evidence="1" id="KW-0812">Transmembrane</keyword>
<keyword evidence="1" id="KW-1133">Transmembrane helix</keyword>
<dbReference type="EMBL" id="MPDP01000001">
    <property type="protein sequence ID" value="KAK1499298.1"/>
    <property type="molecule type" value="Genomic_DNA"/>
</dbReference>
<gene>
    <name evidence="2" type="ORF">CCUS01_00020</name>
</gene>
<dbReference type="AlphaFoldDB" id="A0AAI9YDK4"/>
<feature type="transmembrane region" description="Helical" evidence="1">
    <location>
        <begin position="119"/>
        <end position="136"/>
    </location>
</feature>
<sequence length="137" mass="15433">MCSLIANTRTNYIDPKASLEFEKGTKKAAKLLYNIKGACDELNILRTIANYQQGVQKKLINPDYRRTLDTPATWEDETAAYVMDDIDELDQLATKTEDALKTTITILKSGTANEQGKKVMVFTLVTVFFVTFDLLMP</sequence>
<accession>A0AAI9YDK4</accession>